<dbReference type="CDD" id="cd00136">
    <property type="entry name" value="PDZ_canonical"/>
    <property type="match status" value="1"/>
</dbReference>
<dbReference type="Gene3D" id="2.30.42.10">
    <property type="match status" value="1"/>
</dbReference>
<dbReference type="STRING" id="1202772.A0A1V9YMS5"/>
<dbReference type="PROSITE" id="PS50106">
    <property type="entry name" value="PDZ"/>
    <property type="match status" value="1"/>
</dbReference>
<evidence type="ECO:0000313" key="4">
    <source>
        <dbReference type="Proteomes" id="UP000243579"/>
    </source>
</evidence>
<feature type="compositionally biased region" description="Polar residues" evidence="1">
    <location>
        <begin position="218"/>
        <end position="228"/>
    </location>
</feature>
<evidence type="ECO:0000259" key="2">
    <source>
        <dbReference type="PROSITE" id="PS50106"/>
    </source>
</evidence>
<gene>
    <name evidence="3" type="ORF">ACHHYP_09595</name>
</gene>
<dbReference type="EMBL" id="JNBR01001470">
    <property type="protein sequence ID" value="OQR87039.1"/>
    <property type="molecule type" value="Genomic_DNA"/>
</dbReference>
<dbReference type="InterPro" id="IPR036034">
    <property type="entry name" value="PDZ_sf"/>
</dbReference>
<sequence length="496" mass="51754">MHASTPPCPVELRELQRAGLHRRQLLRDASLPSERLLVPAFDAYDVVWNEGPLGLTLVNSASRAVVKASRHDRVSAGDVLVAVNGRRLLGVPFDHVLTAVRTVSKPAVLTFESGARELVESDELYQALAVLLPEAPTTDIATALSPVSSSTSSHASVAYCSCTTCTATARAEAATGDTASLGCFDEQMLAEMEALALEASFATADCHAHVEAHDAATMTDTSPVNSPARSKDAAPRRRRWWSSAPTAPIRSTPQPDPAQPQPGQPAPLSEATLAAAPPAPPLYLPVQYHVAGYTPEGQPLLVAHVLSAPSVAPGVPPTIPPQAAAPAAPALAVPSAPTLPVSTPAVAPPVMVAPVGTATEVAPPAPQPLGLGSFVDFVISGLVGMGKSAPSPAKKPLEHPRRGASARAGGYFKVRWHQDSLGLSLKNVDGRVQVVAVGTPPPELAGRFEVGDELVAVNGFETARIGYQQSIHFLQTLPKPVRLRFLRAGADRVTAL</sequence>
<keyword evidence="4" id="KW-1185">Reference proteome</keyword>
<dbReference type="SUPFAM" id="SSF50156">
    <property type="entry name" value="PDZ domain-like"/>
    <property type="match status" value="2"/>
</dbReference>
<name>A0A1V9YMS5_ACHHY</name>
<accession>A0A1V9YMS5</accession>
<reference evidence="3 4" key="1">
    <citation type="journal article" date="2014" name="Genome Biol. Evol.">
        <title>The secreted proteins of Achlya hypogyna and Thraustotheca clavata identify the ancestral oomycete secretome and reveal gene acquisitions by horizontal gene transfer.</title>
        <authorList>
            <person name="Misner I."/>
            <person name="Blouin N."/>
            <person name="Leonard G."/>
            <person name="Richards T.A."/>
            <person name="Lane C.E."/>
        </authorList>
    </citation>
    <scope>NUCLEOTIDE SEQUENCE [LARGE SCALE GENOMIC DNA]</scope>
    <source>
        <strain evidence="3 4">ATCC 48635</strain>
    </source>
</reference>
<evidence type="ECO:0000256" key="1">
    <source>
        <dbReference type="SAM" id="MobiDB-lite"/>
    </source>
</evidence>
<evidence type="ECO:0000313" key="3">
    <source>
        <dbReference type="EMBL" id="OQR87039.1"/>
    </source>
</evidence>
<dbReference type="AlphaFoldDB" id="A0A1V9YMS5"/>
<feature type="region of interest" description="Disordered" evidence="1">
    <location>
        <begin position="215"/>
        <end position="271"/>
    </location>
</feature>
<dbReference type="OrthoDB" id="165498at2759"/>
<comment type="caution">
    <text evidence="3">The sequence shown here is derived from an EMBL/GenBank/DDBJ whole genome shotgun (WGS) entry which is preliminary data.</text>
</comment>
<dbReference type="InterPro" id="IPR001478">
    <property type="entry name" value="PDZ"/>
</dbReference>
<protein>
    <recommendedName>
        <fullName evidence="2">PDZ domain-containing protein</fullName>
    </recommendedName>
</protein>
<feature type="domain" description="PDZ" evidence="2">
    <location>
        <begin position="418"/>
        <end position="489"/>
    </location>
</feature>
<organism evidence="3 4">
    <name type="scientific">Achlya hypogyna</name>
    <name type="common">Oomycete</name>
    <name type="synonym">Protoachlya hypogyna</name>
    <dbReference type="NCBI Taxonomy" id="1202772"/>
    <lineage>
        <taxon>Eukaryota</taxon>
        <taxon>Sar</taxon>
        <taxon>Stramenopiles</taxon>
        <taxon>Oomycota</taxon>
        <taxon>Saprolegniomycetes</taxon>
        <taxon>Saprolegniales</taxon>
        <taxon>Achlyaceae</taxon>
        <taxon>Achlya</taxon>
    </lineage>
</organism>
<proteinExistence type="predicted"/>
<dbReference type="Proteomes" id="UP000243579">
    <property type="component" value="Unassembled WGS sequence"/>
</dbReference>
<dbReference type="SMART" id="SM00228">
    <property type="entry name" value="PDZ"/>
    <property type="match status" value="2"/>
</dbReference>
<feature type="compositionally biased region" description="Pro residues" evidence="1">
    <location>
        <begin position="254"/>
        <end position="265"/>
    </location>
</feature>